<dbReference type="InterPro" id="IPR002110">
    <property type="entry name" value="Ankyrin_rpt"/>
</dbReference>
<accession>A0AAD5JUJ2</accession>
<name>A0AAD5JUJ2_9FUNG</name>
<proteinExistence type="predicted"/>
<keyword evidence="5" id="KW-1185">Reference proteome</keyword>
<organism evidence="4 5">
    <name type="scientific">Phascolomyces articulosus</name>
    <dbReference type="NCBI Taxonomy" id="60185"/>
    <lineage>
        <taxon>Eukaryota</taxon>
        <taxon>Fungi</taxon>
        <taxon>Fungi incertae sedis</taxon>
        <taxon>Mucoromycota</taxon>
        <taxon>Mucoromycotina</taxon>
        <taxon>Mucoromycetes</taxon>
        <taxon>Mucorales</taxon>
        <taxon>Lichtheimiaceae</taxon>
        <taxon>Phascolomyces</taxon>
    </lineage>
</organism>
<dbReference type="PROSITE" id="PS50088">
    <property type="entry name" value="ANK_REPEAT"/>
    <property type="match status" value="1"/>
</dbReference>
<gene>
    <name evidence="4" type="ORF">BDA99DRAFT_518541</name>
</gene>
<dbReference type="Proteomes" id="UP001209540">
    <property type="component" value="Unassembled WGS sequence"/>
</dbReference>
<dbReference type="InterPro" id="IPR036770">
    <property type="entry name" value="Ankyrin_rpt-contain_sf"/>
</dbReference>
<dbReference type="PROSITE" id="PS50297">
    <property type="entry name" value="ANK_REP_REGION"/>
    <property type="match status" value="1"/>
</dbReference>
<evidence type="ECO:0000256" key="1">
    <source>
        <dbReference type="ARBA" id="ARBA00022737"/>
    </source>
</evidence>
<dbReference type="SMART" id="SM00248">
    <property type="entry name" value="ANK"/>
    <property type="match status" value="2"/>
</dbReference>
<dbReference type="PANTHER" id="PTHR24198:SF165">
    <property type="entry name" value="ANKYRIN REPEAT-CONTAINING PROTEIN-RELATED"/>
    <property type="match status" value="1"/>
</dbReference>
<keyword evidence="2 3" id="KW-0040">ANK repeat</keyword>
<feature type="repeat" description="ANK" evidence="3">
    <location>
        <begin position="104"/>
        <end position="136"/>
    </location>
</feature>
<keyword evidence="1" id="KW-0677">Repeat</keyword>
<evidence type="ECO:0000256" key="2">
    <source>
        <dbReference type="ARBA" id="ARBA00023043"/>
    </source>
</evidence>
<comment type="caution">
    <text evidence="4">The sequence shown here is derived from an EMBL/GenBank/DDBJ whole genome shotgun (WGS) entry which is preliminary data.</text>
</comment>
<protein>
    <submittedName>
        <fullName evidence="4">Uncharacterized protein</fullName>
    </submittedName>
</protein>
<dbReference type="SUPFAM" id="SSF48403">
    <property type="entry name" value="Ankyrin repeat"/>
    <property type="match status" value="1"/>
</dbReference>
<evidence type="ECO:0000313" key="5">
    <source>
        <dbReference type="Proteomes" id="UP001209540"/>
    </source>
</evidence>
<sequence length="302" mass="33905">MQNRITKSCQTRRNRRADRLRELFQLTPGDSVLLDACKRKKAKDVETLLSAFPCIDPDTVRDNHLRTPLHIACGRRDDLQQATSIARVLIRAGSDVNNGVGDVDGLQPMHMAVLAGNIQCVLMLLEEGASVPASDPFRLTPLLLAKLKMDNLRQTRLALYQKDTNDDEDEDQEMMMTHSKRIKENTMNSNAQQEYQDLQSITKVLVTHLANKHITTYGLPSQDPHPYYHGLSDTLFSKENNKDASSSSSSEQQLNQAIVNITDQLSGICVQDNRENDPLLQDAVNVLMEKVRNLGLEETAVK</sequence>
<dbReference type="PANTHER" id="PTHR24198">
    <property type="entry name" value="ANKYRIN REPEAT AND PROTEIN KINASE DOMAIN-CONTAINING PROTEIN"/>
    <property type="match status" value="1"/>
</dbReference>
<dbReference type="EMBL" id="JAIXMP010000024">
    <property type="protein sequence ID" value="KAI9254490.1"/>
    <property type="molecule type" value="Genomic_DNA"/>
</dbReference>
<reference evidence="4" key="1">
    <citation type="journal article" date="2022" name="IScience">
        <title>Evolution of zygomycete secretomes and the origins of terrestrial fungal ecologies.</title>
        <authorList>
            <person name="Chang Y."/>
            <person name="Wang Y."/>
            <person name="Mondo S."/>
            <person name="Ahrendt S."/>
            <person name="Andreopoulos W."/>
            <person name="Barry K."/>
            <person name="Beard J."/>
            <person name="Benny G.L."/>
            <person name="Blankenship S."/>
            <person name="Bonito G."/>
            <person name="Cuomo C."/>
            <person name="Desiro A."/>
            <person name="Gervers K.A."/>
            <person name="Hundley H."/>
            <person name="Kuo A."/>
            <person name="LaButti K."/>
            <person name="Lang B.F."/>
            <person name="Lipzen A."/>
            <person name="O'Donnell K."/>
            <person name="Pangilinan J."/>
            <person name="Reynolds N."/>
            <person name="Sandor L."/>
            <person name="Smith M.E."/>
            <person name="Tsang A."/>
            <person name="Grigoriev I.V."/>
            <person name="Stajich J.E."/>
            <person name="Spatafora J.W."/>
        </authorList>
    </citation>
    <scope>NUCLEOTIDE SEQUENCE</scope>
    <source>
        <strain evidence="4">RSA 2281</strain>
    </source>
</reference>
<evidence type="ECO:0000256" key="3">
    <source>
        <dbReference type="PROSITE-ProRule" id="PRU00023"/>
    </source>
</evidence>
<dbReference type="Gene3D" id="1.25.40.20">
    <property type="entry name" value="Ankyrin repeat-containing domain"/>
    <property type="match status" value="1"/>
</dbReference>
<dbReference type="Pfam" id="PF12796">
    <property type="entry name" value="Ank_2"/>
    <property type="match status" value="1"/>
</dbReference>
<dbReference type="AlphaFoldDB" id="A0AAD5JUJ2"/>
<reference evidence="4" key="2">
    <citation type="submission" date="2023-02" db="EMBL/GenBank/DDBJ databases">
        <authorList>
            <consortium name="DOE Joint Genome Institute"/>
            <person name="Mondo S.J."/>
            <person name="Chang Y."/>
            <person name="Wang Y."/>
            <person name="Ahrendt S."/>
            <person name="Andreopoulos W."/>
            <person name="Barry K."/>
            <person name="Beard J."/>
            <person name="Benny G.L."/>
            <person name="Blankenship S."/>
            <person name="Bonito G."/>
            <person name="Cuomo C."/>
            <person name="Desiro A."/>
            <person name="Gervers K.A."/>
            <person name="Hundley H."/>
            <person name="Kuo A."/>
            <person name="LaButti K."/>
            <person name="Lang B.F."/>
            <person name="Lipzen A."/>
            <person name="O'Donnell K."/>
            <person name="Pangilinan J."/>
            <person name="Reynolds N."/>
            <person name="Sandor L."/>
            <person name="Smith M.W."/>
            <person name="Tsang A."/>
            <person name="Grigoriev I.V."/>
            <person name="Stajich J.E."/>
            <person name="Spatafora J.W."/>
        </authorList>
    </citation>
    <scope>NUCLEOTIDE SEQUENCE</scope>
    <source>
        <strain evidence="4">RSA 2281</strain>
    </source>
</reference>
<evidence type="ECO:0000313" key="4">
    <source>
        <dbReference type="EMBL" id="KAI9254490.1"/>
    </source>
</evidence>